<gene>
    <name evidence="1" type="ORF">SM116_13625</name>
</gene>
<name>A0ABZ0SJX1_9MICO</name>
<dbReference type="Gene3D" id="3.40.50.450">
    <property type="match status" value="1"/>
</dbReference>
<evidence type="ECO:0000313" key="2">
    <source>
        <dbReference type="Proteomes" id="UP001323798"/>
    </source>
</evidence>
<protein>
    <submittedName>
        <fullName evidence="1">TIGR00730 family Rossman fold protein</fullName>
    </submittedName>
</protein>
<proteinExistence type="predicted"/>
<dbReference type="NCBIfam" id="TIGR00730">
    <property type="entry name" value="Rossman fold protein, TIGR00730 family"/>
    <property type="match status" value="1"/>
</dbReference>
<dbReference type="PANTHER" id="PTHR43393">
    <property type="entry name" value="CYTOKININ RIBOSIDE 5'-MONOPHOSPHATE PHOSPHORIBOHYDROLASE"/>
    <property type="match status" value="1"/>
</dbReference>
<dbReference type="InterPro" id="IPR005269">
    <property type="entry name" value="LOG"/>
</dbReference>
<dbReference type="InterPro" id="IPR052341">
    <property type="entry name" value="LOG_family_nucleotidases"/>
</dbReference>
<keyword evidence="2" id="KW-1185">Reference proteome</keyword>
<sequence length="351" mass="38176">MSDIDPLRARLDELMDAEGITVNRSLVRRILATGLELGRDGTERLDLKITAAAVEEMRSAFRLFAPYDGASKVTVFGSARTKDHDPLYAQAEQVAASLARLGWMVVTGAGPGIMQAAAEGAGPELSIGVSIRLPFEEKPSAIVAADPNHVTMKYFFTRKLMLMKESRGFVSLPGGFGTLDETFELLTLQQTGKAEPVPIVLLDRPGGTYWDGLRLFIHDELVPAGLIARDDLDRVLITDSVEAAAAEITGFWRNYDSLRWVGTTLVLRLKAEPTDAEIGTLDARFHDLVASGSIHRTAPLPPEVQDDDRLELPRIALTLDQRRVGDLFRLIGAINALESSVRVTSSGSAPT</sequence>
<dbReference type="RefSeq" id="WP_320941517.1">
    <property type="nucleotide sequence ID" value="NZ_BAABEU010000005.1"/>
</dbReference>
<dbReference type="InterPro" id="IPR031100">
    <property type="entry name" value="LOG_fam"/>
</dbReference>
<organism evidence="1 2">
    <name type="scientific">Microbacterium rhizosphaerae</name>
    <dbReference type="NCBI Taxonomy" id="1678237"/>
    <lineage>
        <taxon>Bacteria</taxon>
        <taxon>Bacillati</taxon>
        <taxon>Actinomycetota</taxon>
        <taxon>Actinomycetes</taxon>
        <taxon>Micrococcales</taxon>
        <taxon>Microbacteriaceae</taxon>
        <taxon>Microbacterium</taxon>
    </lineage>
</organism>
<dbReference type="SUPFAM" id="SSF102405">
    <property type="entry name" value="MCP/YpsA-like"/>
    <property type="match status" value="1"/>
</dbReference>
<dbReference type="EMBL" id="CP139368">
    <property type="protein sequence ID" value="WPR88800.1"/>
    <property type="molecule type" value="Genomic_DNA"/>
</dbReference>
<dbReference type="Pfam" id="PF03641">
    <property type="entry name" value="Lysine_decarbox"/>
    <property type="match status" value="1"/>
</dbReference>
<dbReference type="PANTHER" id="PTHR43393:SF2">
    <property type="entry name" value="CYTOKININ RIBOSIDE 5'-MONOPHOSPHATE PHOSPHORIBOHYDROLASE"/>
    <property type="match status" value="1"/>
</dbReference>
<accession>A0ABZ0SJX1</accession>
<dbReference type="Proteomes" id="UP001323798">
    <property type="component" value="Chromosome"/>
</dbReference>
<evidence type="ECO:0000313" key="1">
    <source>
        <dbReference type="EMBL" id="WPR88800.1"/>
    </source>
</evidence>
<reference evidence="1 2" key="1">
    <citation type="submission" date="2023-11" db="EMBL/GenBank/DDBJ databases">
        <title>Genome sequence of Microbacterium rhizosphaerae KACC 19337.</title>
        <authorList>
            <person name="Choi H."/>
            <person name="Kim S."/>
            <person name="Kim Y."/>
            <person name="Kwon S.-W."/>
            <person name="Heo J."/>
        </authorList>
    </citation>
    <scope>NUCLEOTIDE SEQUENCE [LARGE SCALE GENOMIC DNA]</scope>
    <source>
        <strain evidence="1 2">KACC 19337</strain>
    </source>
</reference>